<accession>A0A9Q0CF63</accession>
<keyword evidence="5" id="KW-0472">Membrane</keyword>
<comment type="caution">
    <text evidence="7">The sequence shown here is derived from an EMBL/GenBank/DDBJ whole genome shotgun (WGS) entry which is preliminary data.</text>
</comment>
<comment type="similarity">
    <text evidence="2">Belongs to the UPF0496 family.</text>
</comment>
<organism evidence="7 8">
    <name type="scientific">Rhynchospora breviuscula</name>
    <dbReference type="NCBI Taxonomy" id="2022672"/>
    <lineage>
        <taxon>Eukaryota</taxon>
        <taxon>Viridiplantae</taxon>
        <taxon>Streptophyta</taxon>
        <taxon>Embryophyta</taxon>
        <taxon>Tracheophyta</taxon>
        <taxon>Spermatophyta</taxon>
        <taxon>Magnoliopsida</taxon>
        <taxon>Liliopsida</taxon>
        <taxon>Poales</taxon>
        <taxon>Cyperaceae</taxon>
        <taxon>Cyperoideae</taxon>
        <taxon>Rhynchosporeae</taxon>
        <taxon>Rhynchospora</taxon>
    </lineage>
</organism>
<evidence type="ECO:0000256" key="6">
    <source>
        <dbReference type="SAM" id="MobiDB-lite"/>
    </source>
</evidence>
<sequence>MMCLWHNCGKFAEEKEMDPSIISGGNTSPLNVEDEYNANLRTQSYLDLYTMVHLNRTRGQCQNQNNNQNQDHNPSPSPSQNIYLSPIASGFFRNLPHCVLNPSQETLNGLKLSSILVEFFQTTMDACAACSVLLASLDKARRHHKHIRRLLLRLSEVAAEQLKNGPGQAVFAELERRVEVDNPLSSQNLSLFHNAHLRYHPLVFRLASAHRRKLCQARFIRVVKKVSILIIFKCIAKKIQHNEMAEVQMDMAVKGAYIVERDFDTISRMIKRAYGEIEHGRDVVKMVLEERKRQLVREVAREVVEGEEELMEQLEELEEHVYLCMITINRSRRLVAQEIVGEDPR</sequence>
<name>A0A9Q0CF63_9POAL</name>
<dbReference type="EMBL" id="JAMQYH010000003">
    <property type="protein sequence ID" value="KAJ1692602.1"/>
    <property type="molecule type" value="Genomic_DNA"/>
</dbReference>
<evidence type="ECO:0000256" key="3">
    <source>
        <dbReference type="ARBA" id="ARBA00022692"/>
    </source>
</evidence>
<protein>
    <submittedName>
        <fullName evidence="7">Uncharacterized protein</fullName>
    </submittedName>
</protein>
<keyword evidence="4" id="KW-1133">Transmembrane helix</keyword>
<keyword evidence="8" id="KW-1185">Reference proteome</keyword>
<dbReference type="PANTHER" id="PTHR31113">
    <property type="entry name" value="UPF0496 PROTEIN 3-RELATED"/>
    <property type="match status" value="1"/>
</dbReference>
<dbReference type="AlphaFoldDB" id="A0A9Q0CF63"/>
<keyword evidence="3" id="KW-0812">Transmembrane</keyword>
<dbReference type="Proteomes" id="UP001151287">
    <property type="component" value="Unassembled WGS sequence"/>
</dbReference>
<dbReference type="InterPro" id="IPR007749">
    <property type="entry name" value="DUF677"/>
</dbReference>
<evidence type="ECO:0000256" key="1">
    <source>
        <dbReference type="ARBA" id="ARBA00004370"/>
    </source>
</evidence>
<evidence type="ECO:0000313" key="7">
    <source>
        <dbReference type="EMBL" id="KAJ1692602.1"/>
    </source>
</evidence>
<feature type="region of interest" description="Disordered" evidence="6">
    <location>
        <begin position="60"/>
        <end position="80"/>
    </location>
</feature>
<proteinExistence type="inferred from homology"/>
<comment type="subcellular location">
    <subcellularLocation>
        <location evidence="1">Membrane</location>
    </subcellularLocation>
</comment>
<dbReference type="PANTHER" id="PTHR31113:SF20">
    <property type="entry name" value="UPF0496 PROTEIN 2-RELATED"/>
    <property type="match status" value="1"/>
</dbReference>
<dbReference type="GO" id="GO:0016020">
    <property type="term" value="C:membrane"/>
    <property type="evidence" value="ECO:0007669"/>
    <property type="project" value="UniProtKB-SubCell"/>
</dbReference>
<reference evidence="7" key="1">
    <citation type="journal article" date="2022" name="Cell">
        <title>Repeat-based holocentromeres influence genome architecture and karyotype evolution.</title>
        <authorList>
            <person name="Hofstatter P.G."/>
            <person name="Thangavel G."/>
            <person name="Lux T."/>
            <person name="Neumann P."/>
            <person name="Vondrak T."/>
            <person name="Novak P."/>
            <person name="Zhang M."/>
            <person name="Costa L."/>
            <person name="Castellani M."/>
            <person name="Scott A."/>
            <person name="Toegelov H."/>
            <person name="Fuchs J."/>
            <person name="Mata-Sucre Y."/>
            <person name="Dias Y."/>
            <person name="Vanzela A.L.L."/>
            <person name="Huettel B."/>
            <person name="Almeida C.C.S."/>
            <person name="Simkova H."/>
            <person name="Souza G."/>
            <person name="Pedrosa-Harand A."/>
            <person name="Macas J."/>
            <person name="Mayer K.F.X."/>
            <person name="Houben A."/>
            <person name="Marques A."/>
        </authorList>
    </citation>
    <scope>NUCLEOTIDE SEQUENCE</scope>
    <source>
        <strain evidence="7">RhyBre1mFocal</strain>
    </source>
</reference>
<evidence type="ECO:0000313" key="8">
    <source>
        <dbReference type="Proteomes" id="UP001151287"/>
    </source>
</evidence>
<dbReference type="OrthoDB" id="776561at2759"/>
<evidence type="ECO:0000256" key="4">
    <source>
        <dbReference type="ARBA" id="ARBA00022989"/>
    </source>
</evidence>
<evidence type="ECO:0000256" key="2">
    <source>
        <dbReference type="ARBA" id="ARBA00009074"/>
    </source>
</evidence>
<gene>
    <name evidence="7" type="ORF">LUZ63_009300</name>
</gene>
<evidence type="ECO:0000256" key="5">
    <source>
        <dbReference type="ARBA" id="ARBA00023136"/>
    </source>
</evidence>